<dbReference type="RefSeq" id="XP_029737044.1">
    <property type="nucleotide sequence ID" value="XM_029886731.1"/>
</dbReference>
<comment type="subcellular location">
    <subcellularLocation>
        <location evidence="1">Nucleus</location>
    </subcellularLocation>
</comment>
<feature type="compositionally biased region" description="Acidic residues" evidence="5">
    <location>
        <begin position="616"/>
        <end position="627"/>
    </location>
</feature>
<dbReference type="EMBL" id="SRRM01000021">
    <property type="protein sequence ID" value="TKY85059.1"/>
    <property type="molecule type" value="Genomic_DNA"/>
</dbReference>
<dbReference type="OrthoDB" id="1924577at2759"/>
<feature type="region of interest" description="Disordered" evidence="5">
    <location>
        <begin position="411"/>
        <end position="530"/>
    </location>
</feature>
<feature type="region of interest" description="Disordered" evidence="5">
    <location>
        <begin position="561"/>
        <end position="654"/>
    </location>
</feature>
<accession>A0A4V6ET42</accession>
<dbReference type="GO" id="GO:0032040">
    <property type="term" value="C:small-subunit processome"/>
    <property type="evidence" value="ECO:0007669"/>
    <property type="project" value="TreeGrafter"/>
</dbReference>
<feature type="region of interest" description="Disordered" evidence="5">
    <location>
        <begin position="1"/>
        <end position="33"/>
    </location>
</feature>
<feature type="region of interest" description="Disordered" evidence="5">
    <location>
        <begin position="46"/>
        <end position="150"/>
    </location>
</feature>
<evidence type="ECO:0000256" key="3">
    <source>
        <dbReference type="ARBA" id="ARBA00022553"/>
    </source>
</evidence>
<dbReference type="PANTHER" id="PTHR13237">
    <property type="entry name" value="SOMETHING ABOUT SILENCING PROTEIN 10-RELATED"/>
    <property type="match status" value="1"/>
</dbReference>
<evidence type="ECO:0000313" key="8">
    <source>
        <dbReference type="Proteomes" id="UP000306050"/>
    </source>
</evidence>
<comment type="caution">
    <text evidence="7">The sequence shown here is derived from an EMBL/GenBank/DDBJ whole genome shotgun (WGS) entry which is preliminary data.</text>
</comment>
<feature type="compositionally biased region" description="Acidic residues" evidence="5">
    <location>
        <begin position="73"/>
        <end position="96"/>
    </location>
</feature>
<feature type="compositionally biased region" description="Polar residues" evidence="5">
    <location>
        <begin position="239"/>
        <end position="249"/>
    </location>
</feature>
<evidence type="ECO:0000313" key="7">
    <source>
        <dbReference type="EMBL" id="TKY85059.1"/>
    </source>
</evidence>
<reference evidence="7 8" key="1">
    <citation type="submission" date="2019-05" db="EMBL/GenBank/DDBJ databases">
        <title>Sporisorium graminicola CBS 10092 draft sequencing and annotation.</title>
        <authorList>
            <person name="Solano-Gonzalez S."/>
            <person name="Caddick M.X."/>
            <person name="Darby A."/>
        </authorList>
    </citation>
    <scope>NUCLEOTIDE SEQUENCE [LARGE SCALE GENOMIC DNA]</scope>
    <source>
        <strain evidence="7 8">CBS 10092</strain>
    </source>
</reference>
<keyword evidence="3" id="KW-0597">Phosphoprotein</keyword>
<feature type="compositionally biased region" description="Basic and acidic residues" evidence="5">
    <location>
        <begin position="568"/>
        <end position="601"/>
    </location>
</feature>
<name>A0A4V6ET42_9BASI</name>
<dbReference type="Proteomes" id="UP000306050">
    <property type="component" value="Chromosome SGRAM_8"/>
</dbReference>
<feature type="compositionally biased region" description="Basic residues" evidence="5">
    <location>
        <begin position="710"/>
        <end position="721"/>
    </location>
</feature>
<keyword evidence="8" id="KW-1185">Reference proteome</keyword>
<feature type="compositionally biased region" description="Polar residues" evidence="5">
    <location>
        <begin position="510"/>
        <end position="526"/>
    </location>
</feature>
<evidence type="ECO:0000256" key="4">
    <source>
        <dbReference type="ARBA" id="ARBA00023242"/>
    </source>
</evidence>
<feature type="domain" description="Sas10 C-terminal" evidence="6">
    <location>
        <begin position="694"/>
        <end position="770"/>
    </location>
</feature>
<evidence type="ECO:0000256" key="1">
    <source>
        <dbReference type="ARBA" id="ARBA00004123"/>
    </source>
</evidence>
<dbReference type="GO" id="GO:0000462">
    <property type="term" value="P:maturation of SSU-rRNA from tricistronic rRNA transcript (SSU-rRNA, 5.8S rRNA, LSU-rRNA)"/>
    <property type="evidence" value="ECO:0007669"/>
    <property type="project" value="TreeGrafter"/>
</dbReference>
<feature type="compositionally biased region" description="Basic and acidic residues" evidence="5">
    <location>
        <begin position="464"/>
        <end position="478"/>
    </location>
</feature>
<evidence type="ECO:0000256" key="5">
    <source>
        <dbReference type="SAM" id="MobiDB-lite"/>
    </source>
</evidence>
<feature type="compositionally biased region" description="Basic and acidic residues" evidence="5">
    <location>
        <begin position="203"/>
        <end position="223"/>
    </location>
</feature>
<dbReference type="InterPro" id="IPR007146">
    <property type="entry name" value="Sas10/Utp3/C1D"/>
</dbReference>
<proteinExistence type="inferred from homology"/>
<dbReference type="GeneID" id="40729034"/>
<protein>
    <recommendedName>
        <fullName evidence="6">Sas10 C-terminal domain-containing protein</fullName>
    </recommendedName>
</protein>
<dbReference type="KEGG" id="sgra:EX895_006139"/>
<feature type="region of interest" description="Disordered" evidence="5">
    <location>
        <begin position="745"/>
        <end position="771"/>
    </location>
</feature>
<gene>
    <name evidence="7" type="ORF">EX895_006139</name>
</gene>
<feature type="region of interest" description="Disordered" evidence="5">
    <location>
        <begin position="702"/>
        <end position="721"/>
    </location>
</feature>
<evidence type="ECO:0000256" key="2">
    <source>
        <dbReference type="ARBA" id="ARBA00010979"/>
    </source>
</evidence>
<comment type="similarity">
    <text evidence="2">Belongs to the SAS10 family.</text>
</comment>
<dbReference type="PANTHER" id="PTHR13237:SF8">
    <property type="entry name" value="SOMETHING ABOUT SILENCING PROTEIN 10"/>
    <property type="match status" value="1"/>
</dbReference>
<dbReference type="Pfam" id="PF04000">
    <property type="entry name" value="Sas10_Utp3"/>
    <property type="match status" value="1"/>
</dbReference>
<feature type="region of interest" description="Disordered" evidence="5">
    <location>
        <begin position="182"/>
        <end position="249"/>
    </location>
</feature>
<organism evidence="7 8">
    <name type="scientific">Sporisorium graminicola</name>
    <dbReference type="NCBI Taxonomy" id="280036"/>
    <lineage>
        <taxon>Eukaryota</taxon>
        <taxon>Fungi</taxon>
        <taxon>Dikarya</taxon>
        <taxon>Basidiomycota</taxon>
        <taxon>Ustilaginomycotina</taxon>
        <taxon>Ustilaginomycetes</taxon>
        <taxon>Ustilaginales</taxon>
        <taxon>Ustilaginaceae</taxon>
        <taxon>Sporisorium</taxon>
    </lineage>
</organism>
<dbReference type="InterPro" id="IPR018972">
    <property type="entry name" value="Sas10_C_dom"/>
</dbReference>
<keyword evidence="4" id="KW-0539">Nucleus</keyword>
<dbReference type="AlphaFoldDB" id="A0A4V6ET42"/>
<feature type="compositionally biased region" description="Acidic residues" evidence="5">
    <location>
        <begin position="116"/>
        <end position="137"/>
    </location>
</feature>
<evidence type="ECO:0000259" key="6">
    <source>
        <dbReference type="Pfam" id="PF09368"/>
    </source>
</evidence>
<feature type="compositionally biased region" description="Acidic residues" evidence="5">
    <location>
        <begin position="437"/>
        <end position="449"/>
    </location>
</feature>
<dbReference type="Pfam" id="PF09368">
    <property type="entry name" value="Sas10"/>
    <property type="match status" value="1"/>
</dbReference>
<feature type="compositionally biased region" description="Low complexity" evidence="5">
    <location>
        <begin position="411"/>
        <end position="421"/>
    </location>
</feature>
<sequence length="771" mass="84610">MAGRRGTKGRRGDATGALSRSAGFDDIPKDDEDLFEASRDQILLEGYDRAANDSDEDMDVGLNNREVLGIDEAPSDEDQDPDLEEEQAAEEYDDDAAAYSSQKKQKNKKADIVVSSDDDDDDDDDDDEEEDGEDEQEPHENDRGWGTNKRAYYNTNDLDAMDSDSEIDEEQARQLELKEVKRLQKKSRSAMDDSDFGLGGDDADGHLAKSAKDAGREQRRRELDGDDTTPSTRLHGKITSASAAGSTNESSRRALLAKLQQTSPEAVALAGEYADMLEEFGRADSMLKQIMTTHPEHASLEVMHVYYQTLATYITTMTFYFHLRASPEFVNEPSKLRTHPVMQRMMRLKQGLSVMEDLGLTFGPQHTSVTDGGLSSEEMDDMYMLSQGSEDDDLGDLDEDELADLMMDAEASGGKENTAPAKAKKTKTNKQALRASEEDDDYGDFEDVVAEPKQKKNKAIVADKSMDKKKPAKDKRPEPVAPLAAGLADLDDEPTLQVKLKKKGVAGKSATGSNPFAASGDSTSFDDATFGELSGLSSIESAERAARKRTLQFHASAIESKALQRSKAAKERQSGDADIPYRDRERSRAGVEAAKAARESKLQQQLNGGAGKDVALDGEDGWGEADEKDWRDVMGQPMASSRAGADEGDDDDADYYDLVASSRKRARAEAKAEYDDARNAERFALMEDNALEDGQHRAITRQIEKNKGLTPHRPKTSRNPRVKKRLKYEAAKKKLGSRQAVFKGGQSTLQGGYGGEASGISTHLVKSRKLG</sequence>